<evidence type="ECO:0000313" key="1">
    <source>
        <dbReference type="EMBL" id="KAK8374739.1"/>
    </source>
</evidence>
<name>A0AAW0SIJ7_SCYPA</name>
<proteinExistence type="predicted"/>
<reference evidence="1 2" key="1">
    <citation type="submission" date="2023-03" db="EMBL/GenBank/DDBJ databases">
        <title>High-quality genome of Scylla paramamosain provides insights in environmental adaptation.</title>
        <authorList>
            <person name="Zhang L."/>
        </authorList>
    </citation>
    <scope>NUCLEOTIDE SEQUENCE [LARGE SCALE GENOMIC DNA]</scope>
    <source>
        <strain evidence="1">LZ_2023a</strain>
        <tissue evidence="1">Muscle</tissue>
    </source>
</reference>
<comment type="caution">
    <text evidence="1">The sequence shown here is derived from an EMBL/GenBank/DDBJ whole genome shotgun (WGS) entry which is preliminary data.</text>
</comment>
<protein>
    <submittedName>
        <fullName evidence="1">Uncharacterized protein</fullName>
    </submittedName>
</protein>
<dbReference type="Proteomes" id="UP001487740">
    <property type="component" value="Unassembled WGS sequence"/>
</dbReference>
<sequence length="99" mass="10964">MVDIDTCSTGGVTHSRCLYVQHRHAIQLMHAELRGRATSQQESSCESQVRGTRGGEETRSVFTCLTCVHLDGLDDRRPGEGVSRTLNHTRITSSLYSCL</sequence>
<evidence type="ECO:0000313" key="2">
    <source>
        <dbReference type="Proteomes" id="UP001487740"/>
    </source>
</evidence>
<dbReference type="EMBL" id="JARAKH010000230">
    <property type="protein sequence ID" value="KAK8374739.1"/>
    <property type="molecule type" value="Genomic_DNA"/>
</dbReference>
<keyword evidence="2" id="KW-1185">Reference proteome</keyword>
<gene>
    <name evidence="1" type="ORF">O3P69_019814</name>
</gene>
<accession>A0AAW0SIJ7</accession>
<organism evidence="1 2">
    <name type="scientific">Scylla paramamosain</name>
    <name type="common">Mud crab</name>
    <dbReference type="NCBI Taxonomy" id="85552"/>
    <lineage>
        <taxon>Eukaryota</taxon>
        <taxon>Metazoa</taxon>
        <taxon>Ecdysozoa</taxon>
        <taxon>Arthropoda</taxon>
        <taxon>Crustacea</taxon>
        <taxon>Multicrustacea</taxon>
        <taxon>Malacostraca</taxon>
        <taxon>Eumalacostraca</taxon>
        <taxon>Eucarida</taxon>
        <taxon>Decapoda</taxon>
        <taxon>Pleocyemata</taxon>
        <taxon>Brachyura</taxon>
        <taxon>Eubrachyura</taxon>
        <taxon>Portunoidea</taxon>
        <taxon>Portunidae</taxon>
        <taxon>Portuninae</taxon>
        <taxon>Scylla</taxon>
    </lineage>
</organism>
<dbReference type="AlphaFoldDB" id="A0AAW0SIJ7"/>